<dbReference type="EMBL" id="NXIE01000003">
    <property type="protein sequence ID" value="RXK12751.1"/>
    <property type="molecule type" value="Genomic_DNA"/>
</dbReference>
<sequence>MEIYIYGFLTLALAHFMALLSPGADFFIILSNSSKYGRLSGILTSIGIAFANLVYILLALFGISLIKDNQAVFLIIKTLGSFYLLYLGFLLLKSKKRDIFKEKIERKQKRKDILKYFSQGFFSAILNPKNSIFYFTMFSISLQNNIGIFVQSFYAAWMFFAVLFWDIFIVYLVTNKKSKSFLEKYSYYVEKASGFILFFIGISILIATYIID</sequence>
<dbReference type="AlphaFoldDB" id="A0A4Q1AX75"/>
<evidence type="ECO:0000256" key="3">
    <source>
        <dbReference type="ARBA" id="ARBA00022692"/>
    </source>
</evidence>
<organism evidence="7 8">
    <name type="scientific">Halarcobacter mediterraneus</name>
    <dbReference type="NCBI Taxonomy" id="2023153"/>
    <lineage>
        <taxon>Bacteria</taxon>
        <taxon>Pseudomonadati</taxon>
        <taxon>Campylobacterota</taxon>
        <taxon>Epsilonproteobacteria</taxon>
        <taxon>Campylobacterales</taxon>
        <taxon>Arcobacteraceae</taxon>
        <taxon>Halarcobacter</taxon>
    </lineage>
</organism>
<accession>A0A4Q1AX75</accession>
<evidence type="ECO:0000313" key="7">
    <source>
        <dbReference type="EMBL" id="RXK12751.1"/>
    </source>
</evidence>
<comment type="caution">
    <text evidence="7">The sequence shown here is derived from an EMBL/GenBank/DDBJ whole genome shotgun (WGS) entry which is preliminary data.</text>
</comment>
<dbReference type="GO" id="GO:0015171">
    <property type="term" value="F:amino acid transmembrane transporter activity"/>
    <property type="evidence" value="ECO:0007669"/>
    <property type="project" value="TreeGrafter"/>
</dbReference>
<dbReference type="Pfam" id="PF01810">
    <property type="entry name" value="LysE"/>
    <property type="match status" value="1"/>
</dbReference>
<evidence type="ECO:0000256" key="2">
    <source>
        <dbReference type="ARBA" id="ARBA00022475"/>
    </source>
</evidence>
<name>A0A4Q1AX75_9BACT</name>
<evidence type="ECO:0000313" key="8">
    <source>
        <dbReference type="Proteomes" id="UP000289718"/>
    </source>
</evidence>
<feature type="transmembrane region" description="Helical" evidence="6">
    <location>
        <begin position="6"/>
        <end position="30"/>
    </location>
</feature>
<feature type="transmembrane region" description="Helical" evidence="6">
    <location>
        <begin position="194"/>
        <end position="211"/>
    </location>
</feature>
<feature type="transmembrane region" description="Helical" evidence="6">
    <location>
        <begin position="42"/>
        <end position="66"/>
    </location>
</feature>
<dbReference type="InterPro" id="IPR001123">
    <property type="entry name" value="LeuE-type"/>
</dbReference>
<comment type="subcellular location">
    <subcellularLocation>
        <location evidence="1">Cell membrane</location>
        <topology evidence="1">Multi-pass membrane protein</topology>
    </subcellularLocation>
</comment>
<keyword evidence="5 6" id="KW-0472">Membrane</keyword>
<feature type="transmembrane region" description="Helical" evidence="6">
    <location>
        <begin position="72"/>
        <end position="92"/>
    </location>
</feature>
<gene>
    <name evidence="7" type="ORF">CP965_09255</name>
</gene>
<keyword evidence="4 6" id="KW-1133">Transmembrane helix</keyword>
<evidence type="ECO:0000256" key="4">
    <source>
        <dbReference type="ARBA" id="ARBA00022989"/>
    </source>
</evidence>
<evidence type="ECO:0000256" key="6">
    <source>
        <dbReference type="SAM" id="Phobius"/>
    </source>
</evidence>
<keyword evidence="2" id="KW-1003">Cell membrane</keyword>
<keyword evidence="3 6" id="KW-0812">Transmembrane</keyword>
<protein>
    <submittedName>
        <fullName evidence="7">Lysine transporter LysE</fullName>
    </submittedName>
</protein>
<dbReference type="PANTHER" id="PTHR30086:SF20">
    <property type="entry name" value="ARGININE EXPORTER PROTEIN ARGO-RELATED"/>
    <property type="match status" value="1"/>
</dbReference>
<dbReference type="RefSeq" id="WP_129061808.1">
    <property type="nucleotide sequence ID" value="NZ_NXIE01000003.1"/>
</dbReference>
<evidence type="ECO:0000256" key="5">
    <source>
        <dbReference type="ARBA" id="ARBA00023136"/>
    </source>
</evidence>
<dbReference type="PANTHER" id="PTHR30086">
    <property type="entry name" value="ARGININE EXPORTER PROTEIN ARGO"/>
    <property type="match status" value="1"/>
</dbReference>
<feature type="transmembrane region" description="Helical" evidence="6">
    <location>
        <begin position="113"/>
        <end position="134"/>
    </location>
</feature>
<dbReference type="GO" id="GO:0005886">
    <property type="term" value="C:plasma membrane"/>
    <property type="evidence" value="ECO:0007669"/>
    <property type="project" value="UniProtKB-SubCell"/>
</dbReference>
<dbReference type="OrthoDB" id="9807053at2"/>
<keyword evidence="8" id="KW-1185">Reference proteome</keyword>
<reference evidence="7 8" key="1">
    <citation type="submission" date="2017-09" db="EMBL/GenBank/DDBJ databases">
        <title>Genomics of the genus Arcobacter.</title>
        <authorList>
            <person name="Perez-Cataluna A."/>
            <person name="Figueras M.J."/>
            <person name="Salas-Masso N."/>
        </authorList>
    </citation>
    <scope>NUCLEOTIDE SEQUENCE [LARGE SCALE GENOMIC DNA]</scope>
    <source>
        <strain evidence="7 8">F156-34</strain>
    </source>
</reference>
<feature type="transmembrane region" description="Helical" evidence="6">
    <location>
        <begin position="154"/>
        <end position="173"/>
    </location>
</feature>
<evidence type="ECO:0000256" key="1">
    <source>
        <dbReference type="ARBA" id="ARBA00004651"/>
    </source>
</evidence>
<dbReference type="Proteomes" id="UP000289718">
    <property type="component" value="Unassembled WGS sequence"/>
</dbReference>
<proteinExistence type="predicted"/>